<dbReference type="Pfam" id="PF02913">
    <property type="entry name" value="FAD-oxidase_C"/>
    <property type="match status" value="1"/>
</dbReference>
<organism evidence="6 7">
    <name type="scientific">Sphingobium lignivorans</name>
    <dbReference type="NCBI Taxonomy" id="2735886"/>
    <lineage>
        <taxon>Bacteria</taxon>
        <taxon>Pseudomonadati</taxon>
        <taxon>Pseudomonadota</taxon>
        <taxon>Alphaproteobacteria</taxon>
        <taxon>Sphingomonadales</taxon>
        <taxon>Sphingomonadaceae</taxon>
        <taxon>Sphingobium</taxon>
    </lineage>
</organism>
<dbReference type="RefSeq" id="WP_184151037.1">
    <property type="nucleotide sequence ID" value="NZ_JACHKA010000001.1"/>
</dbReference>
<dbReference type="Proteomes" id="UP001138540">
    <property type="component" value="Unassembled WGS sequence"/>
</dbReference>
<dbReference type="InterPro" id="IPR016166">
    <property type="entry name" value="FAD-bd_PCMH"/>
</dbReference>
<evidence type="ECO:0000313" key="6">
    <source>
        <dbReference type="EMBL" id="MBB5985098.1"/>
    </source>
</evidence>
<evidence type="ECO:0000256" key="3">
    <source>
        <dbReference type="ARBA" id="ARBA00022827"/>
    </source>
</evidence>
<protein>
    <submittedName>
        <fullName evidence="6">4-cresol dehydrogenase (Hydroxylating)</fullName>
        <ecNumber evidence="6">1.17.9.1</ecNumber>
    </submittedName>
</protein>
<dbReference type="Gene3D" id="3.30.465.10">
    <property type="match status" value="1"/>
</dbReference>
<evidence type="ECO:0000256" key="2">
    <source>
        <dbReference type="ARBA" id="ARBA00022630"/>
    </source>
</evidence>
<evidence type="ECO:0000313" key="7">
    <source>
        <dbReference type="Proteomes" id="UP001138540"/>
    </source>
</evidence>
<dbReference type="SUPFAM" id="SSF56176">
    <property type="entry name" value="FAD-binding/transporter-associated domain-like"/>
    <property type="match status" value="1"/>
</dbReference>
<evidence type="ECO:0000256" key="4">
    <source>
        <dbReference type="ARBA" id="ARBA00023002"/>
    </source>
</evidence>
<accession>A0ABR6NCV2</accession>
<keyword evidence="4 6" id="KW-0560">Oxidoreductase</keyword>
<dbReference type="PANTHER" id="PTHR11748">
    <property type="entry name" value="D-LACTATE DEHYDROGENASE"/>
    <property type="match status" value="1"/>
</dbReference>
<evidence type="ECO:0000259" key="5">
    <source>
        <dbReference type="PROSITE" id="PS51387"/>
    </source>
</evidence>
<dbReference type="Gene3D" id="1.10.45.10">
    <property type="entry name" value="Vanillyl-alcohol Oxidase, Chain A, domain 4"/>
    <property type="match status" value="1"/>
</dbReference>
<dbReference type="InterPro" id="IPR016164">
    <property type="entry name" value="FAD-linked_Oxase-like_C"/>
</dbReference>
<dbReference type="PROSITE" id="PS51387">
    <property type="entry name" value="FAD_PCMH"/>
    <property type="match status" value="1"/>
</dbReference>
<dbReference type="GO" id="GO:0018695">
    <property type="term" value="F:4-cresol dehydrogenase (hydroxylating) activity"/>
    <property type="evidence" value="ECO:0007669"/>
    <property type="project" value="UniProtKB-EC"/>
</dbReference>
<dbReference type="InterPro" id="IPR036318">
    <property type="entry name" value="FAD-bd_PCMH-like_sf"/>
</dbReference>
<dbReference type="InterPro" id="IPR016169">
    <property type="entry name" value="FAD-bd_PCMH_sub2"/>
</dbReference>
<reference evidence="6 7" key="1">
    <citation type="submission" date="2020-08" db="EMBL/GenBank/DDBJ databases">
        <title>Exploring microbial biodiversity for novel pathways involved in the catabolism of aromatic compounds derived from lignin.</title>
        <authorList>
            <person name="Elkins J."/>
        </authorList>
    </citation>
    <scope>NUCLEOTIDE SEQUENCE [LARGE SCALE GENOMIC DNA]</scope>
    <source>
        <strain evidence="6 7">B1D3A</strain>
    </source>
</reference>
<dbReference type="InterPro" id="IPR006094">
    <property type="entry name" value="Oxid_FAD_bind_N"/>
</dbReference>
<feature type="domain" description="FAD-binding PCMH-type" evidence="5">
    <location>
        <begin position="50"/>
        <end position="236"/>
    </location>
</feature>
<keyword evidence="7" id="KW-1185">Reference proteome</keyword>
<dbReference type="PANTHER" id="PTHR11748:SF114">
    <property type="entry name" value="ARYL-ALCOHOL OXIDASE VANILLYL-ALCOHOL OXIDASE (AFU_ORTHOLOGUE AFUA_3G09500)-RELATED"/>
    <property type="match status" value="1"/>
</dbReference>
<dbReference type="EMBL" id="JACHKA010000001">
    <property type="protein sequence ID" value="MBB5985098.1"/>
    <property type="molecule type" value="Genomic_DNA"/>
</dbReference>
<sequence length="514" mass="55068">MPNIDQTRAPQHLPTSTVEALKRLLGSDAVLDEGAGLAEFHDPFEGPGARDHQPSVVVQPSSVEEVQAVLRVAGEQRFHIWTSSMGRNYGYGGSAPVVNGAVVLNFRRMNRILEIDARQGHVLIEPGVSFRQLYDALRADDVPLMMSVPDLGWGSIIGNALDHGYGYGVWGDHAGALCGLEVVLPGGDLLRTGQGAIPGSPLWSSHRRGFGPSLDELFKQSNFGVVTKAGLWLMPRPEQFVIGTIQCMKTTDIVPLIETLRSLLQAGVLQGIPMIVGTPGDDEAVETGQAPFTLANIKTVLRPGRWNVRLGLYGHAGMIAARRALLEHAIAAIPGAEPELRTYPGTAGPDEVEPRDYISAGIPNQLLLERLRGVFGQSFGHMDFSPVLPCTGEAALRLDRAVREVSARYGLIGPVGMLLNQRSMVAACMLMFDAGNPARVAAARTAMAELYGQAAEWGCAPYRAHVALADQALGIFGYNDHALARTYGRIKDALDPAGLLSPGNHGIWPGRPAS</sequence>
<dbReference type="InterPro" id="IPR016170">
    <property type="entry name" value="Cytok_DH_C_sf"/>
</dbReference>
<dbReference type="Gene3D" id="3.40.462.10">
    <property type="entry name" value="FAD-linked oxidases, C-terminal domain"/>
    <property type="match status" value="1"/>
</dbReference>
<dbReference type="InterPro" id="IPR016167">
    <property type="entry name" value="FAD-bd_PCMH_sub1"/>
</dbReference>
<dbReference type="InterPro" id="IPR016171">
    <property type="entry name" value="Vanillyl_alc_oxidase_C-sub2"/>
</dbReference>
<keyword evidence="2" id="KW-0285">Flavoprotein</keyword>
<dbReference type="Pfam" id="PF01565">
    <property type="entry name" value="FAD_binding_4"/>
    <property type="match status" value="1"/>
</dbReference>
<keyword evidence="3" id="KW-0274">FAD</keyword>
<gene>
    <name evidence="6" type="ORF">HNP60_001072</name>
</gene>
<comment type="cofactor">
    <cofactor evidence="1">
        <name>FAD</name>
        <dbReference type="ChEBI" id="CHEBI:57692"/>
    </cofactor>
</comment>
<evidence type="ECO:0000256" key="1">
    <source>
        <dbReference type="ARBA" id="ARBA00001974"/>
    </source>
</evidence>
<proteinExistence type="predicted"/>
<name>A0ABR6NCV2_9SPHN</name>
<dbReference type="SUPFAM" id="SSF55103">
    <property type="entry name" value="FAD-linked oxidases, C-terminal domain"/>
    <property type="match status" value="1"/>
</dbReference>
<comment type="caution">
    <text evidence="6">The sequence shown here is derived from an EMBL/GenBank/DDBJ whole genome shotgun (WGS) entry which is preliminary data.</text>
</comment>
<dbReference type="Gene3D" id="3.30.43.10">
    <property type="entry name" value="Uridine Diphospho-n-acetylenolpyruvylglucosamine Reductase, domain 2"/>
    <property type="match status" value="1"/>
</dbReference>
<dbReference type="InterPro" id="IPR004113">
    <property type="entry name" value="FAD-bd_oxidored_4_C"/>
</dbReference>
<dbReference type="EC" id="1.17.9.1" evidence="6"/>